<name>A0A1I4P9N5_9HYPH</name>
<gene>
    <name evidence="2" type="ORF">SAMN05192568_1023109</name>
</gene>
<dbReference type="STRING" id="582667.SAMN05192568_1023109"/>
<protein>
    <submittedName>
        <fullName evidence="2">Uncharacterized protein</fullName>
    </submittedName>
</protein>
<dbReference type="EMBL" id="FOTK01000023">
    <property type="protein sequence ID" value="SFM24073.1"/>
    <property type="molecule type" value="Genomic_DNA"/>
</dbReference>
<evidence type="ECO:0000256" key="1">
    <source>
        <dbReference type="SAM" id="MobiDB-lite"/>
    </source>
</evidence>
<evidence type="ECO:0000313" key="2">
    <source>
        <dbReference type="EMBL" id="SFM24073.1"/>
    </source>
</evidence>
<sequence length="224" mass="24206">MFRLRSRKETAVVGLLRDVPPGRVYVDCSSCKRSGRYSVASLRERFGPDTSTLDILRTLTASCRYQRPPGSPPARKYEHLCLAAITLPPPRRPDIPVPPGVPYTIEVWTETGGGIEAQLAVIYPIDMARVAFRVACELWPKHEVTLGGIGAGSWRSENGRTRPAARQPPIRRPDRQAINDEGEGGEGGAHGGRLAAGIVASRQKDGAGEHAIGEAQDPLDGPMP</sequence>
<feature type="region of interest" description="Disordered" evidence="1">
    <location>
        <begin position="149"/>
        <end position="224"/>
    </location>
</feature>
<accession>A0A1I4P9N5</accession>
<dbReference type="AlphaFoldDB" id="A0A1I4P9N5"/>
<proteinExistence type="predicted"/>
<keyword evidence="3" id="KW-1185">Reference proteome</keyword>
<dbReference type="Proteomes" id="UP000199048">
    <property type="component" value="Unassembled WGS sequence"/>
</dbReference>
<organism evidence="2 3">
    <name type="scientific">Methylobacterium pseudosasicola</name>
    <dbReference type="NCBI Taxonomy" id="582667"/>
    <lineage>
        <taxon>Bacteria</taxon>
        <taxon>Pseudomonadati</taxon>
        <taxon>Pseudomonadota</taxon>
        <taxon>Alphaproteobacteria</taxon>
        <taxon>Hyphomicrobiales</taxon>
        <taxon>Methylobacteriaceae</taxon>
        <taxon>Methylobacterium</taxon>
    </lineage>
</organism>
<dbReference type="RefSeq" id="WP_244537240.1">
    <property type="nucleotide sequence ID" value="NZ_FOTK01000023.1"/>
</dbReference>
<reference evidence="3" key="1">
    <citation type="submission" date="2016-10" db="EMBL/GenBank/DDBJ databases">
        <authorList>
            <person name="Varghese N."/>
            <person name="Submissions S."/>
        </authorList>
    </citation>
    <scope>NUCLEOTIDE SEQUENCE [LARGE SCALE GENOMIC DNA]</scope>
    <source>
        <strain evidence="3">BL36</strain>
    </source>
</reference>
<feature type="compositionally biased region" description="Basic and acidic residues" evidence="1">
    <location>
        <begin position="202"/>
        <end position="212"/>
    </location>
</feature>
<evidence type="ECO:0000313" key="3">
    <source>
        <dbReference type="Proteomes" id="UP000199048"/>
    </source>
</evidence>